<comment type="caution">
    <text evidence="2">The sequence shown here is derived from an EMBL/GenBank/DDBJ whole genome shotgun (WGS) entry which is preliminary data.</text>
</comment>
<proteinExistence type="predicted"/>
<evidence type="ECO:0000313" key="3">
    <source>
        <dbReference type="Proteomes" id="UP000749559"/>
    </source>
</evidence>
<evidence type="ECO:0000313" key="2">
    <source>
        <dbReference type="EMBL" id="CAH1781545.1"/>
    </source>
</evidence>
<accession>A0A8S4NKL3</accession>
<keyword evidence="3" id="KW-1185">Reference proteome</keyword>
<dbReference type="EMBL" id="CAIIXF020000004">
    <property type="protein sequence ID" value="CAH1781545.1"/>
    <property type="molecule type" value="Genomic_DNA"/>
</dbReference>
<dbReference type="AlphaFoldDB" id="A0A8S4NKL3"/>
<reference evidence="2" key="1">
    <citation type="submission" date="2022-03" db="EMBL/GenBank/DDBJ databases">
        <authorList>
            <person name="Martin C."/>
        </authorList>
    </citation>
    <scope>NUCLEOTIDE SEQUENCE</scope>
</reference>
<organism evidence="2 3">
    <name type="scientific">Owenia fusiformis</name>
    <name type="common">Polychaete worm</name>
    <dbReference type="NCBI Taxonomy" id="6347"/>
    <lineage>
        <taxon>Eukaryota</taxon>
        <taxon>Metazoa</taxon>
        <taxon>Spiralia</taxon>
        <taxon>Lophotrochozoa</taxon>
        <taxon>Annelida</taxon>
        <taxon>Polychaeta</taxon>
        <taxon>Sedentaria</taxon>
        <taxon>Canalipalpata</taxon>
        <taxon>Sabellida</taxon>
        <taxon>Oweniida</taxon>
        <taxon>Oweniidae</taxon>
        <taxon>Owenia</taxon>
    </lineage>
</organism>
<feature type="compositionally biased region" description="Basic and acidic residues" evidence="1">
    <location>
        <begin position="85"/>
        <end position="103"/>
    </location>
</feature>
<feature type="region of interest" description="Disordered" evidence="1">
    <location>
        <begin position="46"/>
        <end position="103"/>
    </location>
</feature>
<evidence type="ECO:0000256" key="1">
    <source>
        <dbReference type="SAM" id="MobiDB-lite"/>
    </source>
</evidence>
<sequence length="103" mass="12325">MQAQELKDFLEYKFQQMESKMEQEINTLKRKLPTSSKEKDIVWKRNGHKQQYTVNKKNRRENARCTRWHNKRSIGPSCRQFGASQDDRKNNDGRNDTNKGAHQ</sequence>
<name>A0A8S4NKL3_OWEFU</name>
<dbReference type="Proteomes" id="UP000749559">
    <property type="component" value="Unassembled WGS sequence"/>
</dbReference>
<gene>
    <name evidence="2" type="ORF">OFUS_LOCUS8115</name>
</gene>
<protein>
    <submittedName>
        <fullName evidence="2">Uncharacterized protein</fullName>
    </submittedName>
</protein>